<reference evidence="1 2" key="1">
    <citation type="journal article" date="2015" name="Nature">
        <title>rRNA introns, odd ribosomes, and small enigmatic genomes across a large radiation of phyla.</title>
        <authorList>
            <person name="Brown C.T."/>
            <person name="Hug L.A."/>
            <person name="Thomas B.C."/>
            <person name="Sharon I."/>
            <person name="Castelle C.J."/>
            <person name="Singh A."/>
            <person name="Wilkins M.J."/>
            <person name="Williams K.H."/>
            <person name="Banfield J.F."/>
        </authorList>
    </citation>
    <scope>NUCLEOTIDE SEQUENCE [LARGE SCALE GENOMIC DNA]</scope>
</reference>
<organism evidence="1 2">
    <name type="scientific">Candidatus Gottesmanbacteria bacterium GW2011_GWB1_49_7</name>
    <dbReference type="NCBI Taxonomy" id="1618448"/>
    <lineage>
        <taxon>Bacteria</taxon>
        <taxon>Candidatus Gottesmaniibacteriota</taxon>
    </lineage>
</organism>
<sequence>MLTLEDALEQKSKFTLPGSVGVFTNKLERGIEELGLEVSSFKFYVMEEDLLVAINERSGIVMATGYGMCNCIGMAKFDERILLPGEKPPIPRRKKENV</sequence>
<dbReference type="EMBL" id="LCQD01000009">
    <property type="protein sequence ID" value="KKW12776.1"/>
    <property type="molecule type" value="Genomic_DNA"/>
</dbReference>
<name>A0A0G1W209_9BACT</name>
<comment type="caution">
    <text evidence="1">The sequence shown here is derived from an EMBL/GenBank/DDBJ whole genome shotgun (WGS) entry which is preliminary data.</text>
</comment>
<protein>
    <submittedName>
        <fullName evidence="1">Uncharacterized protein</fullName>
    </submittedName>
</protein>
<evidence type="ECO:0000313" key="2">
    <source>
        <dbReference type="Proteomes" id="UP000034588"/>
    </source>
</evidence>
<dbReference type="AlphaFoldDB" id="A0A0G1W209"/>
<dbReference type="Proteomes" id="UP000034588">
    <property type="component" value="Unassembled WGS sequence"/>
</dbReference>
<accession>A0A0G1W209</accession>
<proteinExistence type="predicted"/>
<evidence type="ECO:0000313" key="1">
    <source>
        <dbReference type="EMBL" id="KKW12776.1"/>
    </source>
</evidence>
<gene>
    <name evidence="1" type="ORF">UY48_C0009G0009</name>
</gene>